<dbReference type="SUPFAM" id="SSF101790">
    <property type="entry name" value="Aminomethyltransferase beta-barrel domain"/>
    <property type="match status" value="1"/>
</dbReference>
<dbReference type="InterPro" id="IPR017703">
    <property type="entry name" value="YgfZ/GCV_T_CS"/>
</dbReference>
<dbReference type="EMBL" id="AP021858">
    <property type="protein sequence ID" value="BBO22524.1"/>
    <property type="molecule type" value="Genomic_DNA"/>
</dbReference>
<dbReference type="PANTHER" id="PTHR22602:SF0">
    <property type="entry name" value="TRANSFERASE CAF17, MITOCHONDRIAL-RELATED"/>
    <property type="match status" value="1"/>
</dbReference>
<dbReference type="InterPro" id="IPR027266">
    <property type="entry name" value="TrmE/GcvT-like"/>
</dbReference>
<keyword evidence="1" id="KW-0809">Transit peptide</keyword>
<accession>A0A809SCT9</accession>
<evidence type="ECO:0008006" key="4">
    <source>
        <dbReference type="Google" id="ProtNLM"/>
    </source>
</evidence>
<dbReference type="AlphaFoldDB" id="A0A809SCT9"/>
<dbReference type="GO" id="GO:0016226">
    <property type="term" value="P:iron-sulfur cluster assembly"/>
    <property type="evidence" value="ECO:0007669"/>
    <property type="project" value="TreeGrafter"/>
</dbReference>
<dbReference type="SUPFAM" id="SSF103025">
    <property type="entry name" value="Folate-binding domain"/>
    <property type="match status" value="1"/>
</dbReference>
<evidence type="ECO:0000256" key="1">
    <source>
        <dbReference type="ARBA" id="ARBA00022946"/>
    </source>
</evidence>
<gene>
    <name evidence="2" type="ORF">NPRO_01190</name>
</gene>
<organism evidence="2 3">
    <name type="scientific">Candidatus Nitrosymbiomonas proteolyticus</name>
    <dbReference type="NCBI Taxonomy" id="2608984"/>
    <lineage>
        <taxon>Bacteria</taxon>
        <taxon>Bacillati</taxon>
        <taxon>Armatimonadota</taxon>
        <taxon>Armatimonadota incertae sedis</taxon>
        <taxon>Candidatus Nitrosymbiomonas</taxon>
    </lineage>
</organism>
<name>A0A809SCT9_9BACT</name>
<dbReference type="InterPro" id="IPR029043">
    <property type="entry name" value="GcvT/YgfZ_C"/>
</dbReference>
<dbReference type="Gene3D" id="3.30.1360.120">
    <property type="entry name" value="Probable tRNA modification gtpase trme, domain 1"/>
    <property type="match status" value="1"/>
</dbReference>
<proteinExistence type="predicted"/>
<protein>
    <recommendedName>
        <fullName evidence="4">Aminomethyltransferase folate-binding domain-containing protein</fullName>
    </recommendedName>
</protein>
<dbReference type="Proteomes" id="UP000662873">
    <property type="component" value="Chromosome"/>
</dbReference>
<evidence type="ECO:0000313" key="2">
    <source>
        <dbReference type="EMBL" id="BBO22524.1"/>
    </source>
</evidence>
<reference evidence="2" key="1">
    <citation type="journal article" name="DNA Res.">
        <title>The physiological potential of anammox bacteria as revealed by their core genome structure.</title>
        <authorList>
            <person name="Okubo T."/>
            <person name="Toyoda A."/>
            <person name="Fukuhara K."/>
            <person name="Uchiyama I."/>
            <person name="Harigaya Y."/>
            <person name="Kuroiwa M."/>
            <person name="Suzuki T."/>
            <person name="Murakami Y."/>
            <person name="Suwa Y."/>
            <person name="Takami H."/>
        </authorList>
    </citation>
    <scope>NUCLEOTIDE SEQUENCE</scope>
    <source>
        <strain evidence="2">317325-2</strain>
    </source>
</reference>
<sequence length="247" mass="26540">MLLASDADGLDAIEDLVRESVFLEDVTWSRHHAPAAAFLRGPGSDPLVENLGVPAGASVLRGTLGEGNAVAIRFEFGGLTGWDLFSEGSFESDWGEQFGGLPPVRSETWEAVRIAAGIPTRGVDWDEKTLPPELGPQFESAAISYAKGCYVGQEVLMRIYARGHVNWIRRGLFLSSEVERGARVQDLQGQDIGQVLSVAKSPAHGWIASARVRRSAAEPDSRVRVVSGDSQVGGVVTDFPFPLRPAS</sequence>
<dbReference type="PANTHER" id="PTHR22602">
    <property type="entry name" value="TRANSFERASE CAF17, MITOCHONDRIAL-RELATED"/>
    <property type="match status" value="1"/>
</dbReference>
<dbReference type="NCBIfam" id="TIGR03317">
    <property type="entry name" value="ygfZ_signature"/>
    <property type="match status" value="1"/>
</dbReference>
<dbReference type="KEGG" id="npy:NPRO_01190"/>
<evidence type="ECO:0000313" key="3">
    <source>
        <dbReference type="Proteomes" id="UP000662873"/>
    </source>
</evidence>
<dbReference type="InterPro" id="IPR045179">
    <property type="entry name" value="YgfZ/GcvT"/>
</dbReference>